<dbReference type="AlphaFoldDB" id="A0A5C6AH47"/>
<dbReference type="RefSeq" id="WP_146521978.1">
    <property type="nucleotide sequence ID" value="NZ_CP151726.1"/>
</dbReference>
<accession>A0A5C6AH47</accession>
<feature type="signal peptide" evidence="1">
    <location>
        <begin position="1"/>
        <end position="22"/>
    </location>
</feature>
<reference evidence="2 3" key="1">
    <citation type="submission" date="2019-02" db="EMBL/GenBank/DDBJ databases">
        <title>Deep-cultivation of Planctomycetes and their phenomic and genomic characterization uncovers novel biology.</title>
        <authorList>
            <person name="Wiegand S."/>
            <person name="Jogler M."/>
            <person name="Boedeker C."/>
            <person name="Pinto D."/>
            <person name="Vollmers J."/>
            <person name="Rivas-Marin E."/>
            <person name="Kohn T."/>
            <person name="Peeters S.H."/>
            <person name="Heuer A."/>
            <person name="Rast P."/>
            <person name="Oberbeckmann S."/>
            <person name="Bunk B."/>
            <person name="Jeske O."/>
            <person name="Meyerdierks A."/>
            <person name="Storesund J.E."/>
            <person name="Kallscheuer N."/>
            <person name="Luecker S."/>
            <person name="Lage O.M."/>
            <person name="Pohl T."/>
            <person name="Merkel B.J."/>
            <person name="Hornburger P."/>
            <person name="Mueller R.-W."/>
            <person name="Bruemmer F."/>
            <person name="Labrenz M."/>
            <person name="Spormann A.M."/>
            <person name="Op Den Camp H."/>
            <person name="Overmann J."/>
            <person name="Amann R."/>
            <person name="Jetten M.S.M."/>
            <person name="Mascher T."/>
            <person name="Medema M.H."/>
            <person name="Devos D.P."/>
            <person name="Kaster A.-K."/>
            <person name="Ovreas L."/>
            <person name="Rohde M."/>
            <person name="Galperin M.Y."/>
            <person name="Jogler C."/>
        </authorList>
    </citation>
    <scope>NUCLEOTIDE SEQUENCE [LARGE SCALE GENOMIC DNA]</scope>
    <source>
        <strain evidence="2 3">Pla52n</strain>
    </source>
</reference>
<dbReference type="PROSITE" id="PS51257">
    <property type="entry name" value="PROKAR_LIPOPROTEIN"/>
    <property type="match status" value="1"/>
</dbReference>
<dbReference type="OrthoDB" id="270810at2"/>
<organism evidence="2 3">
    <name type="scientific">Stieleria varia</name>
    <dbReference type="NCBI Taxonomy" id="2528005"/>
    <lineage>
        <taxon>Bacteria</taxon>
        <taxon>Pseudomonadati</taxon>
        <taxon>Planctomycetota</taxon>
        <taxon>Planctomycetia</taxon>
        <taxon>Pirellulales</taxon>
        <taxon>Pirellulaceae</taxon>
        <taxon>Stieleria</taxon>
    </lineage>
</organism>
<evidence type="ECO:0000313" key="2">
    <source>
        <dbReference type="EMBL" id="TWT98391.1"/>
    </source>
</evidence>
<keyword evidence="1" id="KW-0732">Signal</keyword>
<name>A0A5C6AH47_9BACT</name>
<evidence type="ECO:0000256" key="1">
    <source>
        <dbReference type="SAM" id="SignalP"/>
    </source>
</evidence>
<evidence type="ECO:0008006" key="4">
    <source>
        <dbReference type="Google" id="ProtNLM"/>
    </source>
</evidence>
<keyword evidence="3" id="KW-1185">Reference proteome</keyword>
<comment type="caution">
    <text evidence="2">The sequence shown here is derived from an EMBL/GenBank/DDBJ whole genome shotgun (WGS) entry which is preliminary data.</text>
</comment>
<proteinExistence type="predicted"/>
<dbReference type="Proteomes" id="UP000320176">
    <property type="component" value="Unassembled WGS sequence"/>
</dbReference>
<gene>
    <name evidence="2" type="ORF">Pla52n_49040</name>
</gene>
<evidence type="ECO:0000313" key="3">
    <source>
        <dbReference type="Proteomes" id="UP000320176"/>
    </source>
</evidence>
<sequence precursor="true">MRPFTLLYLFAGLACIAGCTQKAVPAVTASGTVHVDGAPLSGAVITFEPLHGTTGPNASVPVFAGRFDVTTEAGLHGGRYLVRISLIPPEIRKTLPAEQSATLPPEDAVIDPEFDANSQLSCELKLNQTNPLAFDVEFL</sequence>
<feature type="chain" id="PRO_5022879238" description="Carboxypeptidase regulatory-like domain-containing protein" evidence="1">
    <location>
        <begin position="23"/>
        <end position="139"/>
    </location>
</feature>
<dbReference type="EMBL" id="SJPN01000006">
    <property type="protein sequence ID" value="TWT98391.1"/>
    <property type="molecule type" value="Genomic_DNA"/>
</dbReference>
<protein>
    <recommendedName>
        <fullName evidence="4">Carboxypeptidase regulatory-like domain-containing protein</fullName>
    </recommendedName>
</protein>